<evidence type="ECO:0000256" key="1">
    <source>
        <dbReference type="SAM" id="MobiDB-lite"/>
    </source>
</evidence>
<sequence length="70" mass="7312">MRMRLDDGRVEGTQGAPRKGPSEGGGRGGAGARDMSRSGSPGARGEGASESTPRARAEHRKLQDFLNAFV</sequence>
<evidence type="ECO:0000313" key="2">
    <source>
        <dbReference type="EMBL" id="SEK89917.1"/>
    </source>
</evidence>
<organism evidence="2 3">
    <name type="scientific">Stigmatella aurantiaca</name>
    <dbReference type="NCBI Taxonomy" id="41"/>
    <lineage>
        <taxon>Bacteria</taxon>
        <taxon>Pseudomonadati</taxon>
        <taxon>Myxococcota</taxon>
        <taxon>Myxococcia</taxon>
        <taxon>Myxococcales</taxon>
        <taxon>Cystobacterineae</taxon>
        <taxon>Archangiaceae</taxon>
        <taxon>Stigmatella</taxon>
    </lineage>
</organism>
<feature type="region of interest" description="Disordered" evidence="1">
    <location>
        <begin position="1"/>
        <end position="70"/>
    </location>
</feature>
<accession>A0A1H7KVF0</accession>
<dbReference type="AlphaFoldDB" id="A0A1H7KVF0"/>
<protein>
    <submittedName>
        <fullName evidence="2">Uncharacterized protein</fullName>
    </submittedName>
</protein>
<feature type="compositionally biased region" description="Basic and acidic residues" evidence="1">
    <location>
        <begin position="1"/>
        <end position="10"/>
    </location>
</feature>
<gene>
    <name evidence="2" type="ORF">SAMN05444354_10317</name>
</gene>
<reference evidence="3" key="1">
    <citation type="submission" date="2016-10" db="EMBL/GenBank/DDBJ databases">
        <authorList>
            <person name="Varghese N."/>
            <person name="Submissions S."/>
        </authorList>
    </citation>
    <scope>NUCLEOTIDE SEQUENCE [LARGE SCALE GENOMIC DNA]</scope>
    <source>
        <strain evidence="3">DSM 17044</strain>
    </source>
</reference>
<evidence type="ECO:0000313" key="3">
    <source>
        <dbReference type="Proteomes" id="UP000182719"/>
    </source>
</evidence>
<dbReference type="Proteomes" id="UP000182719">
    <property type="component" value="Unassembled WGS sequence"/>
</dbReference>
<proteinExistence type="predicted"/>
<dbReference type="EMBL" id="FOAP01000003">
    <property type="protein sequence ID" value="SEK89917.1"/>
    <property type="molecule type" value="Genomic_DNA"/>
</dbReference>
<name>A0A1H7KVF0_STIAU</name>
<keyword evidence="3" id="KW-1185">Reference proteome</keyword>
<feature type="compositionally biased region" description="Gly residues" evidence="1">
    <location>
        <begin position="22"/>
        <end position="31"/>
    </location>
</feature>
<feature type="compositionally biased region" description="Basic and acidic residues" evidence="1">
    <location>
        <begin position="53"/>
        <end position="63"/>
    </location>
</feature>